<feature type="domain" description="Ig-like" evidence="4">
    <location>
        <begin position="360"/>
        <end position="443"/>
    </location>
</feature>
<dbReference type="InterPro" id="IPR007110">
    <property type="entry name" value="Ig-like_dom"/>
</dbReference>
<evidence type="ECO:0000256" key="2">
    <source>
        <dbReference type="ARBA" id="ARBA00023157"/>
    </source>
</evidence>
<evidence type="ECO:0000313" key="7">
    <source>
        <dbReference type="Proteomes" id="UP000835052"/>
    </source>
</evidence>
<dbReference type="SUPFAM" id="SSF48726">
    <property type="entry name" value="Immunoglobulin"/>
    <property type="match status" value="5"/>
</dbReference>
<dbReference type="SMART" id="SM00060">
    <property type="entry name" value="FN3"/>
    <property type="match status" value="3"/>
</dbReference>
<dbReference type="InterPro" id="IPR016187">
    <property type="entry name" value="CTDL_fold"/>
</dbReference>
<keyword evidence="1" id="KW-0677">Repeat</keyword>
<feature type="domain" description="Fibronectin type-III" evidence="5">
    <location>
        <begin position="1067"/>
        <end position="1173"/>
    </location>
</feature>
<dbReference type="PROSITE" id="PS50853">
    <property type="entry name" value="FN3"/>
    <property type="match status" value="3"/>
</dbReference>
<dbReference type="PANTHER" id="PTHR44170">
    <property type="entry name" value="PROTEIN SIDEKICK"/>
    <property type="match status" value="1"/>
</dbReference>
<keyword evidence="2" id="KW-1015">Disulfide bond</keyword>
<sequence>MSSNRKIRTLLLIFVLYLSESPASASLSEEPPCPVGWQLTSEACVLVFVAPLTAEHAKNRCQIEGGALLDTGSNSLVEDVAEILQSLHEKGLTEPTFHVGGPGHALSRDFDGNYRLVTTNPSSAHPFVCYLDKIARRSLVIRQKLLPRGAPKITSTGQSEIYFHPRADADYIALPCAVEGSPAPIVSWYRNDVEVLTPSTSNVSYLLSGGTLLVPAHSSLSYSSFHCTAKNALGEVRGSAILLKPSFLDAFRPHRLDVYSLMNGGAKLDCDPPTHQPKSLTYSWLYASSTEKILGQDERRFISLDGTLYLSNALQEDENSYACSLSVYSTQSGHYGPFFRLIVPNSGNATFAPRLDSSQPQVFPEAPKLGESIYLECFAYGNPSPIYKWSRVDGKPLPKTAQITNFGRVLKIEKVGHSEAGRYKCVASNALGAAGGEINVKLRAPPVILQPLYDKLVPTNREFTLECLLSNADADSSVEWFKNGQPIVPLLLPVEQRKRLTIEHNVLTMIGTQKSDSGVYECMVSNDVGNTWSSALVWVKDAPPHFPPHAIPRNIFAVVGSQVTVPCVMEASPYVVGKWSDAGGARLPQKGRIRDVDGVLHIDRVLNDDSGLFFCMAQNRLGKAHAQMQLTAMDEPAVKVQADNRFVSEGTVNISCEVELNCENTTECPEALFEWRVDDRPLSRLPSFRTRVQEHMKKAGPKGRNVKQKVDLEPDHGWDSERDVYFFVAKVPKSLAGKHIGRFACASLYGGKSEAVGRSQPPSPIAVIIEKQEKGRGYRLRWRLPPQHRDTRDHSSKAEGAASRDVIAHSDLDSVTLNNLLPNTDYQFRVRSLDSSTMSEPSMPSEWIHTPSGPPSESIETLKWRPLDSQTLLVEWQPVERDYHAGDNLRYRVSWSESTSADNQTLLAADSDVLPHHLDSHLPQAVVKLNSTEGCRMVVLAVRPVNDQGDGSVSTDTIAFLNSKGQLKRAHLHNVIPINATHVNISWIWEKDSDCDAKNALQINCNSTSGEEVTVNVGHDHSHFLVGGLQADTAYECLLRAVDNHGNQGPPSRQFRIHTKQKPPTDAPEILKLNLKPSTEGYATVLEWTAVPLQMLNKSEIGCGYKIFIYISETASEAVILDMPLNRLSDRRKPSARLDGLKLMYMYTVQVAGYNPGGVGPLSDPRSIRLGSPSSLDLTSSSVLSNPPMFALICLLLVPFLR</sequence>
<dbReference type="PANTHER" id="PTHR44170:SF6">
    <property type="entry name" value="CONTACTIN"/>
    <property type="match status" value="1"/>
</dbReference>
<dbReference type="InterPro" id="IPR003599">
    <property type="entry name" value="Ig_sub"/>
</dbReference>
<dbReference type="Pfam" id="PF13927">
    <property type="entry name" value="Ig_3"/>
    <property type="match status" value="2"/>
</dbReference>
<organism evidence="6 7">
    <name type="scientific">Caenorhabditis auriculariae</name>
    <dbReference type="NCBI Taxonomy" id="2777116"/>
    <lineage>
        <taxon>Eukaryota</taxon>
        <taxon>Metazoa</taxon>
        <taxon>Ecdysozoa</taxon>
        <taxon>Nematoda</taxon>
        <taxon>Chromadorea</taxon>
        <taxon>Rhabditida</taxon>
        <taxon>Rhabditina</taxon>
        <taxon>Rhabditomorpha</taxon>
        <taxon>Rhabditoidea</taxon>
        <taxon>Rhabditidae</taxon>
        <taxon>Peloderinae</taxon>
        <taxon>Caenorhabditis</taxon>
    </lineage>
</organism>
<comment type="caution">
    <text evidence="6">The sequence shown here is derived from an EMBL/GenBank/DDBJ whole genome shotgun (WGS) entry which is preliminary data.</text>
</comment>
<gene>
    <name evidence="6" type="ORF">CAUJ_LOCUS14117</name>
</gene>
<dbReference type="SMART" id="SM00408">
    <property type="entry name" value="IGc2"/>
    <property type="match status" value="4"/>
</dbReference>
<dbReference type="InterPro" id="IPR036179">
    <property type="entry name" value="Ig-like_dom_sf"/>
</dbReference>
<feature type="domain" description="Fibronectin type-III" evidence="5">
    <location>
        <begin position="761"/>
        <end position="853"/>
    </location>
</feature>
<dbReference type="InterPro" id="IPR036116">
    <property type="entry name" value="FN3_sf"/>
</dbReference>
<evidence type="ECO:0000256" key="1">
    <source>
        <dbReference type="ARBA" id="ARBA00022737"/>
    </source>
</evidence>
<keyword evidence="3" id="KW-0732">Signal</keyword>
<evidence type="ECO:0000259" key="5">
    <source>
        <dbReference type="PROSITE" id="PS50853"/>
    </source>
</evidence>
<dbReference type="SUPFAM" id="SSF49265">
    <property type="entry name" value="Fibronectin type III"/>
    <property type="match status" value="2"/>
</dbReference>
<dbReference type="GO" id="GO:0098609">
    <property type="term" value="P:cell-cell adhesion"/>
    <property type="evidence" value="ECO:0007669"/>
    <property type="project" value="TreeGrafter"/>
</dbReference>
<feature type="domain" description="Ig-like" evidence="4">
    <location>
        <begin position="445"/>
        <end position="533"/>
    </location>
</feature>
<keyword evidence="7" id="KW-1185">Reference proteome</keyword>
<feature type="signal peptide" evidence="3">
    <location>
        <begin position="1"/>
        <end position="25"/>
    </location>
</feature>
<dbReference type="Pfam" id="PF07679">
    <property type="entry name" value="I-set"/>
    <property type="match status" value="2"/>
</dbReference>
<dbReference type="CDD" id="cd00063">
    <property type="entry name" value="FN3"/>
    <property type="match status" value="2"/>
</dbReference>
<reference evidence="6" key="1">
    <citation type="submission" date="2020-10" db="EMBL/GenBank/DDBJ databases">
        <authorList>
            <person name="Kikuchi T."/>
        </authorList>
    </citation>
    <scope>NUCLEOTIDE SEQUENCE</scope>
    <source>
        <strain evidence="6">NKZ352</strain>
    </source>
</reference>
<dbReference type="Proteomes" id="UP000835052">
    <property type="component" value="Unassembled WGS sequence"/>
</dbReference>
<accession>A0A8S1HUJ1</accession>
<dbReference type="InterPro" id="IPR003961">
    <property type="entry name" value="FN3_dom"/>
</dbReference>
<dbReference type="InterPro" id="IPR013783">
    <property type="entry name" value="Ig-like_fold"/>
</dbReference>
<dbReference type="AlphaFoldDB" id="A0A8S1HUJ1"/>
<dbReference type="EMBL" id="CAJGYM010000118">
    <property type="protein sequence ID" value="CAD6198211.1"/>
    <property type="molecule type" value="Genomic_DNA"/>
</dbReference>
<dbReference type="GO" id="GO:0016020">
    <property type="term" value="C:membrane"/>
    <property type="evidence" value="ECO:0007669"/>
    <property type="project" value="UniProtKB-SubCell"/>
</dbReference>
<feature type="domain" description="Ig-like" evidence="4">
    <location>
        <begin position="245"/>
        <end position="326"/>
    </location>
</feature>
<dbReference type="PROSITE" id="PS50835">
    <property type="entry name" value="IG_LIKE"/>
    <property type="match status" value="5"/>
</dbReference>
<dbReference type="SUPFAM" id="SSF56436">
    <property type="entry name" value="C-type lectin-like"/>
    <property type="match status" value="1"/>
</dbReference>
<feature type="domain" description="Fibronectin type-III" evidence="5">
    <location>
        <begin position="968"/>
        <end position="1062"/>
    </location>
</feature>
<feature type="chain" id="PRO_5035872631" evidence="3">
    <location>
        <begin position="26"/>
        <end position="1202"/>
    </location>
</feature>
<dbReference type="InterPro" id="IPR003598">
    <property type="entry name" value="Ig_sub2"/>
</dbReference>
<feature type="domain" description="Ig-like" evidence="4">
    <location>
        <begin position="151"/>
        <end position="243"/>
    </location>
</feature>
<dbReference type="InterPro" id="IPR013098">
    <property type="entry name" value="Ig_I-set"/>
</dbReference>
<evidence type="ECO:0000256" key="3">
    <source>
        <dbReference type="SAM" id="SignalP"/>
    </source>
</evidence>
<dbReference type="OrthoDB" id="5982258at2759"/>
<evidence type="ECO:0000313" key="6">
    <source>
        <dbReference type="EMBL" id="CAD6198211.1"/>
    </source>
</evidence>
<proteinExistence type="predicted"/>
<feature type="domain" description="Ig-like" evidence="4">
    <location>
        <begin position="544"/>
        <end position="631"/>
    </location>
</feature>
<name>A0A8S1HUJ1_9PELO</name>
<dbReference type="SMART" id="SM00409">
    <property type="entry name" value="IG"/>
    <property type="match status" value="4"/>
</dbReference>
<protein>
    <submittedName>
        <fullName evidence="6">Uncharacterized protein</fullName>
    </submittedName>
</protein>
<dbReference type="Gene3D" id="2.60.40.10">
    <property type="entry name" value="Immunoglobulins"/>
    <property type="match status" value="9"/>
</dbReference>
<evidence type="ECO:0000259" key="4">
    <source>
        <dbReference type="PROSITE" id="PS50835"/>
    </source>
</evidence>